<dbReference type="InterPro" id="IPR002347">
    <property type="entry name" value="SDR_fam"/>
</dbReference>
<dbReference type="FunFam" id="3.40.50.720:FF:000084">
    <property type="entry name" value="Short-chain dehydrogenase reductase"/>
    <property type="match status" value="1"/>
</dbReference>
<dbReference type="GO" id="GO:0016491">
    <property type="term" value="F:oxidoreductase activity"/>
    <property type="evidence" value="ECO:0007669"/>
    <property type="project" value="UniProtKB-KW"/>
</dbReference>
<dbReference type="PANTHER" id="PTHR43943:SF2">
    <property type="entry name" value="DEHYDROGENASE_REDUCTASE 4"/>
    <property type="match status" value="1"/>
</dbReference>
<evidence type="ECO:0000256" key="1">
    <source>
        <dbReference type="ARBA" id="ARBA00006484"/>
    </source>
</evidence>
<reference evidence="4" key="2">
    <citation type="submission" date="2020-09" db="EMBL/GenBank/DDBJ databases">
        <authorList>
            <person name="Sun Q."/>
            <person name="Zhou Y."/>
        </authorList>
    </citation>
    <scope>NUCLEOTIDE SEQUENCE</scope>
    <source>
        <strain evidence="4">CGMCC 4.7110</strain>
    </source>
</reference>
<name>A0A917X9N8_9ACTN</name>
<feature type="domain" description="Ketoreductase" evidence="3">
    <location>
        <begin position="8"/>
        <end position="186"/>
    </location>
</feature>
<protein>
    <submittedName>
        <fullName evidence="4">3-oxoacyl-ACP reductase</fullName>
    </submittedName>
</protein>
<gene>
    <name evidence="4" type="primary">fabG</name>
    <name evidence="4" type="ORF">GCM10011578_018530</name>
</gene>
<dbReference type="EMBL" id="BMML01000003">
    <property type="protein sequence ID" value="GGM97905.1"/>
    <property type="molecule type" value="Genomic_DNA"/>
</dbReference>
<dbReference type="SUPFAM" id="SSF51735">
    <property type="entry name" value="NAD(P)-binding Rossmann-fold domains"/>
    <property type="match status" value="1"/>
</dbReference>
<evidence type="ECO:0000313" key="5">
    <source>
        <dbReference type="Proteomes" id="UP000653411"/>
    </source>
</evidence>
<dbReference type="Pfam" id="PF13561">
    <property type="entry name" value="adh_short_C2"/>
    <property type="match status" value="1"/>
</dbReference>
<evidence type="ECO:0000259" key="3">
    <source>
        <dbReference type="SMART" id="SM00822"/>
    </source>
</evidence>
<keyword evidence="2" id="KW-0560">Oxidoreductase</keyword>
<dbReference type="RefSeq" id="WP_189262102.1">
    <property type="nucleotide sequence ID" value="NZ_BMML01000003.1"/>
</dbReference>
<accession>A0A917X9N8</accession>
<reference evidence="4" key="1">
    <citation type="journal article" date="2014" name="Int. J. Syst. Evol. Microbiol.">
        <title>Complete genome sequence of Corynebacterium casei LMG S-19264T (=DSM 44701T), isolated from a smear-ripened cheese.</title>
        <authorList>
            <consortium name="US DOE Joint Genome Institute (JGI-PGF)"/>
            <person name="Walter F."/>
            <person name="Albersmeier A."/>
            <person name="Kalinowski J."/>
            <person name="Ruckert C."/>
        </authorList>
    </citation>
    <scope>NUCLEOTIDE SEQUENCE</scope>
    <source>
        <strain evidence="4">CGMCC 4.7110</strain>
    </source>
</reference>
<organism evidence="4 5">
    <name type="scientific">Streptomyces fuscichromogenes</name>
    <dbReference type="NCBI Taxonomy" id="1324013"/>
    <lineage>
        <taxon>Bacteria</taxon>
        <taxon>Bacillati</taxon>
        <taxon>Actinomycetota</taxon>
        <taxon>Actinomycetes</taxon>
        <taxon>Kitasatosporales</taxon>
        <taxon>Streptomycetaceae</taxon>
        <taxon>Streptomyces</taxon>
    </lineage>
</organism>
<dbReference type="Proteomes" id="UP000653411">
    <property type="component" value="Unassembled WGS sequence"/>
</dbReference>
<dbReference type="NCBIfam" id="NF005559">
    <property type="entry name" value="PRK07231.1"/>
    <property type="match status" value="1"/>
</dbReference>
<dbReference type="InterPro" id="IPR036291">
    <property type="entry name" value="NAD(P)-bd_dom_sf"/>
</dbReference>
<comment type="caution">
    <text evidence="4">The sequence shown here is derived from an EMBL/GenBank/DDBJ whole genome shotgun (WGS) entry which is preliminary data.</text>
</comment>
<proteinExistence type="inferred from homology"/>
<dbReference type="CDD" id="cd05233">
    <property type="entry name" value="SDR_c"/>
    <property type="match status" value="1"/>
</dbReference>
<sequence>MTQRFMGKAALVTGASRGIGFAIARRLVADGARVCLTARKEEALDAAVSELGGPANAIAVAGRADDPAHQADAVRRTVEAFGGVDLLVNNAGTNPAYGPLLELDLAAARKTFEVNCLAAISWVQRVHRAWMGEHGGAIVNVSSLSASQSAPGMGFYGATKAMLNRVTQQLATELGPGIRVNAVAPGLVKTRFAEVLYRDKEDAVVEAYPLKRLGVPEDIGDTVSFLLSSDASWLTGQLVVVDGGVSLAGAG</sequence>
<dbReference type="Gene3D" id="3.40.50.720">
    <property type="entry name" value="NAD(P)-binding Rossmann-like Domain"/>
    <property type="match status" value="1"/>
</dbReference>
<keyword evidence="5" id="KW-1185">Reference proteome</keyword>
<dbReference type="PRINTS" id="PR00080">
    <property type="entry name" value="SDRFAMILY"/>
</dbReference>
<evidence type="ECO:0000256" key="2">
    <source>
        <dbReference type="ARBA" id="ARBA00023002"/>
    </source>
</evidence>
<dbReference type="InterPro" id="IPR057326">
    <property type="entry name" value="KR_dom"/>
</dbReference>
<dbReference type="AlphaFoldDB" id="A0A917X9N8"/>
<dbReference type="PANTHER" id="PTHR43943">
    <property type="entry name" value="DEHYDROGENASE/REDUCTASE (SDR FAMILY) MEMBER 4"/>
    <property type="match status" value="1"/>
</dbReference>
<dbReference type="SMART" id="SM00822">
    <property type="entry name" value="PKS_KR"/>
    <property type="match status" value="1"/>
</dbReference>
<dbReference type="PRINTS" id="PR00081">
    <property type="entry name" value="GDHRDH"/>
</dbReference>
<evidence type="ECO:0000313" key="4">
    <source>
        <dbReference type="EMBL" id="GGM97905.1"/>
    </source>
</evidence>
<comment type="similarity">
    <text evidence="1">Belongs to the short-chain dehydrogenases/reductases (SDR) family.</text>
</comment>